<evidence type="ECO:0000313" key="7">
    <source>
        <dbReference type="Proteomes" id="UP000747542"/>
    </source>
</evidence>
<gene>
    <name evidence="6" type="primary">Slc46A3-L1</name>
    <name evidence="6" type="ORF">Hamer_G000889</name>
</gene>
<reference evidence="6" key="1">
    <citation type="journal article" date="2021" name="Sci. Adv.">
        <title>The American lobster genome reveals insights on longevity, neural, and immune adaptations.</title>
        <authorList>
            <person name="Polinski J.M."/>
            <person name="Zimin A.V."/>
            <person name="Clark K.F."/>
            <person name="Kohn A.B."/>
            <person name="Sadowski N."/>
            <person name="Timp W."/>
            <person name="Ptitsyn A."/>
            <person name="Khanna P."/>
            <person name="Romanova D.Y."/>
            <person name="Williams P."/>
            <person name="Greenwood S.J."/>
            <person name="Moroz L.L."/>
            <person name="Walt D.R."/>
            <person name="Bodnar A.G."/>
        </authorList>
    </citation>
    <scope>NUCLEOTIDE SEQUENCE</scope>
    <source>
        <strain evidence="6">GMGI-L3</strain>
    </source>
</reference>
<name>A0A8J5T243_HOMAM</name>
<evidence type="ECO:0000256" key="1">
    <source>
        <dbReference type="ARBA" id="ARBA00004141"/>
    </source>
</evidence>
<accession>A0A8J5T243</accession>
<keyword evidence="3 5" id="KW-1133">Transmembrane helix</keyword>
<dbReference type="Proteomes" id="UP000747542">
    <property type="component" value="Unassembled WGS sequence"/>
</dbReference>
<dbReference type="PANTHER" id="PTHR23507:SF1">
    <property type="entry name" value="FI18259P1-RELATED"/>
    <property type="match status" value="1"/>
</dbReference>
<sequence length="125" mass="14119">MAIDCKITVEPVLFLYMLSVFMLYPALQDLIYTKVCLKDYSKRICDNLHDPVNHVALDTVQTDSSHWVQGSTIMLAVPSIVTAQFLGSWSDTYGRKIPMLLPPVGPCLLAYYQLVLSTSWNLQAY</sequence>
<dbReference type="AlphaFoldDB" id="A0A8J5T243"/>
<organism evidence="6 7">
    <name type="scientific">Homarus americanus</name>
    <name type="common">American lobster</name>
    <dbReference type="NCBI Taxonomy" id="6706"/>
    <lineage>
        <taxon>Eukaryota</taxon>
        <taxon>Metazoa</taxon>
        <taxon>Ecdysozoa</taxon>
        <taxon>Arthropoda</taxon>
        <taxon>Crustacea</taxon>
        <taxon>Multicrustacea</taxon>
        <taxon>Malacostraca</taxon>
        <taxon>Eumalacostraca</taxon>
        <taxon>Eucarida</taxon>
        <taxon>Decapoda</taxon>
        <taxon>Pleocyemata</taxon>
        <taxon>Astacidea</taxon>
        <taxon>Nephropoidea</taxon>
        <taxon>Nephropidae</taxon>
        <taxon>Homarus</taxon>
    </lineage>
</organism>
<dbReference type="EMBL" id="JAHLQT010011632">
    <property type="protein sequence ID" value="KAG7171944.1"/>
    <property type="molecule type" value="Genomic_DNA"/>
</dbReference>
<comment type="subcellular location">
    <subcellularLocation>
        <location evidence="1">Membrane</location>
        <topology evidence="1">Multi-pass membrane protein</topology>
    </subcellularLocation>
</comment>
<keyword evidence="2 5" id="KW-0812">Transmembrane</keyword>
<proteinExistence type="predicted"/>
<evidence type="ECO:0000256" key="5">
    <source>
        <dbReference type="SAM" id="Phobius"/>
    </source>
</evidence>
<dbReference type="GO" id="GO:0022857">
    <property type="term" value="F:transmembrane transporter activity"/>
    <property type="evidence" value="ECO:0007669"/>
    <property type="project" value="TreeGrafter"/>
</dbReference>
<evidence type="ECO:0000256" key="2">
    <source>
        <dbReference type="ARBA" id="ARBA00022692"/>
    </source>
</evidence>
<dbReference type="PANTHER" id="PTHR23507">
    <property type="entry name" value="ZGC:174356"/>
    <property type="match status" value="1"/>
</dbReference>
<evidence type="ECO:0000256" key="3">
    <source>
        <dbReference type="ARBA" id="ARBA00022989"/>
    </source>
</evidence>
<dbReference type="GO" id="GO:0016020">
    <property type="term" value="C:membrane"/>
    <property type="evidence" value="ECO:0007669"/>
    <property type="project" value="UniProtKB-SubCell"/>
</dbReference>
<evidence type="ECO:0000313" key="6">
    <source>
        <dbReference type="EMBL" id="KAG7171944.1"/>
    </source>
</evidence>
<keyword evidence="7" id="KW-1185">Reference proteome</keyword>
<protein>
    <submittedName>
        <fullName evidence="6">Solute carrier family 46 member 3-like 1</fullName>
    </submittedName>
</protein>
<feature type="transmembrane region" description="Helical" evidence="5">
    <location>
        <begin position="12"/>
        <end position="32"/>
    </location>
</feature>
<comment type="caution">
    <text evidence="6">The sequence shown here is derived from an EMBL/GenBank/DDBJ whole genome shotgun (WGS) entry which is preliminary data.</text>
</comment>
<keyword evidence="4 5" id="KW-0472">Membrane</keyword>
<evidence type="ECO:0000256" key="4">
    <source>
        <dbReference type="ARBA" id="ARBA00023136"/>
    </source>
</evidence>